<dbReference type="Ensembl" id="ENSSFOT00015065532.1">
    <property type="protein sequence ID" value="ENSSFOP00015040258.1"/>
    <property type="gene ID" value="ENSSFOG00015026534.1"/>
</dbReference>
<evidence type="ECO:0000313" key="2">
    <source>
        <dbReference type="Proteomes" id="UP000694397"/>
    </source>
</evidence>
<reference evidence="1" key="2">
    <citation type="submission" date="2025-08" db="UniProtKB">
        <authorList>
            <consortium name="Ensembl"/>
        </authorList>
    </citation>
    <scope>IDENTIFICATION</scope>
</reference>
<dbReference type="AlphaFoldDB" id="A0A8C9SY02"/>
<keyword evidence="2" id="KW-1185">Reference proteome</keyword>
<name>A0A8C9SY02_SCLFO</name>
<organism evidence="1 2">
    <name type="scientific">Scleropages formosus</name>
    <name type="common">Asian bonytongue</name>
    <name type="synonym">Osteoglossum formosum</name>
    <dbReference type="NCBI Taxonomy" id="113540"/>
    <lineage>
        <taxon>Eukaryota</taxon>
        <taxon>Metazoa</taxon>
        <taxon>Chordata</taxon>
        <taxon>Craniata</taxon>
        <taxon>Vertebrata</taxon>
        <taxon>Euteleostomi</taxon>
        <taxon>Actinopterygii</taxon>
        <taxon>Neopterygii</taxon>
        <taxon>Teleostei</taxon>
        <taxon>Osteoglossocephala</taxon>
        <taxon>Osteoglossomorpha</taxon>
        <taxon>Osteoglossiformes</taxon>
        <taxon>Osteoglossidae</taxon>
        <taxon>Scleropages</taxon>
    </lineage>
</organism>
<dbReference type="GeneTree" id="ENSGT01150000287059"/>
<reference evidence="1 2" key="1">
    <citation type="submission" date="2019-04" db="EMBL/GenBank/DDBJ databases">
        <authorList>
            <consortium name="Wellcome Sanger Institute Data Sharing"/>
        </authorList>
    </citation>
    <scope>NUCLEOTIDE SEQUENCE [LARGE SCALE GENOMIC DNA]</scope>
</reference>
<accession>A0A8C9SY02</accession>
<dbReference type="OrthoDB" id="8851897at2759"/>
<dbReference type="Proteomes" id="UP000694397">
    <property type="component" value="Chromosome 4"/>
</dbReference>
<evidence type="ECO:0000313" key="1">
    <source>
        <dbReference type="Ensembl" id="ENSSFOP00015040258.1"/>
    </source>
</evidence>
<sequence length="74" mass="7831">MEKAGVLSFTSITFTVICKVPDLGGFPPSTAVNRSFITGCFSRSNPFCNTNSINAVCSRPSCTSRAKCSFGLSL</sequence>
<protein>
    <submittedName>
        <fullName evidence="1">Uncharacterized protein</fullName>
    </submittedName>
</protein>
<reference evidence="1" key="3">
    <citation type="submission" date="2025-09" db="UniProtKB">
        <authorList>
            <consortium name="Ensembl"/>
        </authorList>
    </citation>
    <scope>IDENTIFICATION</scope>
</reference>
<proteinExistence type="predicted"/>